<dbReference type="Pfam" id="PF00096">
    <property type="entry name" value="zf-C2H2"/>
    <property type="match status" value="1"/>
</dbReference>
<protein>
    <submittedName>
        <fullName evidence="9">Uncharacterized protein</fullName>
    </submittedName>
</protein>
<dbReference type="PROSITE" id="PS00028">
    <property type="entry name" value="ZINC_FINGER_C2H2_1"/>
    <property type="match status" value="1"/>
</dbReference>
<dbReference type="GO" id="GO:0000981">
    <property type="term" value="F:DNA-binding transcription factor activity, RNA polymerase II-specific"/>
    <property type="evidence" value="ECO:0007669"/>
    <property type="project" value="TreeGrafter"/>
</dbReference>
<evidence type="ECO:0000256" key="7">
    <source>
        <dbReference type="ARBA" id="ARBA00023163"/>
    </source>
</evidence>
<dbReference type="InterPro" id="IPR050717">
    <property type="entry name" value="C2H2-ZF_Transcription_Reg"/>
</dbReference>
<name>N6UEL7_DENPD</name>
<dbReference type="GO" id="GO:0005634">
    <property type="term" value="C:nucleus"/>
    <property type="evidence" value="ECO:0007669"/>
    <property type="project" value="UniProtKB-SubCell"/>
</dbReference>
<dbReference type="Gene3D" id="3.30.160.60">
    <property type="entry name" value="Classic Zinc Finger"/>
    <property type="match status" value="2"/>
</dbReference>
<evidence type="ECO:0000256" key="5">
    <source>
        <dbReference type="ARBA" id="ARBA00022833"/>
    </source>
</evidence>
<comment type="subcellular location">
    <subcellularLocation>
        <location evidence="1">Nucleus</location>
    </subcellularLocation>
</comment>
<organism evidence="9">
    <name type="scientific">Dendroctonus ponderosae</name>
    <name type="common">Mountain pine beetle</name>
    <dbReference type="NCBI Taxonomy" id="77166"/>
    <lineage>
        <taxon>Eukaryota</taxon>
        <taxon>Metazoa</taxon>
        <taxon>Ecdysozoa</taxon>
        <taxon>Arthropoda</taxon>
        <taxon>Hexapoda</taxon>
        <taxon>Insecta</taxon>
        <taxon>Pterygota</taxon>
        <taxon>Neoptera</taxon>
        <taxon>Endopterygota</taxon>
        <taxon>Coleoptera</taxon>
        <taxon>Polyphaga</taxon>
        <taxon>Cucujiformia</taxon>
        <taxon>Curculionidae</taxon>
        <taxon>Scolytinae</taxon>
        <taxon>Dendroctonus</taxon>
    </lineage>
</organism>
<dbReference type="SUPFAM" id="SSF57667">
    <property type="entry name" value="beta-beta-alpha zinc fingers"/>
    <property type="match status" value="1"/>
</dbReference>
<evidence type="ECO:0000256" key="8">
    <source>
        <dbReference type="ARBA" id="ARBA00023242"/>
    </source>
</evidence>
<dbReference type="EMBL" id="KB740954">
    <property type="protein sequence ID" value="ENN77077.1"/>
    <property type="molecule type" value="Genomic_DNA"/>
</dbReference>
<dbReference type="GO" id="GO:0008270">
    <property type="term" value="F:zinc ion binding"/>
    <property type="evidence" value="ECO:0007669"/>
    <property type="project" value="UniProtKB-KW"/>
</dbReference>
<dbReference type="PROSITE" id="PS50157">
    <property type="entry name" value="ZINC_FINGER_C2H2_2"/>
    <property type="match status" value="1"/>
</dbReference>
<dbReference type="PANTHER" id="PTHR14196:SF0">
    <property type="entry name" value="PROTEIN BOWEL"/>
    <property type="match status" value="1"/>
</dbReference>
<reference evidence="9" key="1">
    <citation type="journal article" date="2013" name="Genome Biol.">
        <title>Draft genome of the mountain pine beetle, Dendroctonus ponderosae Hopkins, a major forest pest.</title>
        <authorList>
            <person name="Keeling C.I."/>
            <person name="Yuen M.M."/>
            <person name="Liao N.Y."/>
            <person name="Docking T.R."/>
            <person name="Chan S.K."/>
            <person name="Taylor G.A."/>
            <person name="Palmquist D.L."/>
            <person name="Jackman S.D."/>
            <person name="Nguyen A."/>
            <person name="Li M."/>
            <person name="Henderson H."/>
            <person name="Janes J.K."/>
            <person name="Zhao Y."/>
            <person name="Pandoh P."/>
            <person name="Moore R."/>
            <person name="Sperling F.A."/>
            <person name="Huber D.P."/>
            <person name="Birol I."/>
            <person name="Jones S.J."/>
            <person name="Bohlmann J."/>
        </authorList>
    </citation>
    <scope>NUCLEOTIDE SEQUENCE</scope>
</reference>
<keyword evidence="7" id="KW-0804">Transcription</keyword>
<evidence type="ECO:0000256" key="1">
    <source>
        <dbReference type="ARBA" id="ARBA00004123"/>
    </source>
</evidence>
<gene>
    <name evidence="9" type="ORF">YQE_06412</name>
</gene>
<feature type="non-terminal residue" evidence="9">
    <location>
        <position position="1"/>
    </location>
</feature>
<evidence type="ECO:0000313" key="9">
    <source>
        <dbReference type="EMBL" id="ENN77077.1"/>
    </source>
</evidence>
<keyword evidence="3" id="KW-0677">Repeat</keyword>
<keyword evidence="4" id="KW-0863">Zinc-finger</keyword>
<keyword evidence="6" id="KW-0805">Transcription regulation</keyword>
<dbReference type="GO" id="GO:0000977">
    <property type="term" value="F:RNA polymerase II transcription regulatory region sequence-specific DNA binding"/>
    <property type="evidence" value="ECO:0007669"/>
    <property type="project" value="TreeGrafter"/>
</dbReference>
<keyword evidence="2" id="KW-0479">Metal-binding</keyword>
<dbReference type="PANTHER" id="PTHR14196">
    <property type="entry name" value="ODD-SKIPPED - RELATED"/>
    <property type="match status" value="1"/>
</dbReference>
<dbReference type="HOGENOM" id="CLU_2742654_0_0_1"/>
<keyword evidence="5" id="KW-0862">Zinc</keyword>
<proteinExistence type="predicted"/>
<evidence type="ECO:0000256" key="3">
    <source>
        <dbReference type="ARBA" id="ARBA00022737"/>
    </source>
</evidence>
<sequence length="71" mass="8150">MLPYLGHPAYGLCLAHEKTHSGVDNRKFSCKICEKRFVSKSYLRTHSRIHSGEKSFICEVSLKLSLQKLQL</sequence>
<dbReference type="InterPro" id="IPR013087">
    <property type="entry name" value="Znf_C2H2_type"/>
</dbReference>
<evidence type="ECO:0000256" key="2">
    <source>
        <dbReference type="ARBA" id="ARBA00022723"/>
    </source>
</evidence>
<dbReference type="AlphaFoldDB" id="N6UEL7"/>
<dbReference type="SMART" id="SM00355">
    <property type="entry name" value="ZnF_C2H2"/>
    <property type="match status" value="1"/>
</dbReference>
<evidence type="ECO:0000256" key="6">
    <source>
        <dbReference type="ARBA" id="ARBA00023015"/>
    </source>
</evidence>
<dbReference type="InterPro" id="IPR036236">
    <property type="entry name" value="Znf_C2H2_sf"/>
</dbReference>
<dbReference type="FunFam" id="3.30.160.60:FF:000345">
    <property type="entry name" value="Zinc finger protein Gfi-1"/>
    <property type="match status" value="1"/>
</dbReference>
<evidence type="ECO:0000256" key="4">
    <source>
        <dbReference type="ARBA" id="ARBA00022771"/>
    </source>
</evidence>
<accession>N6UEL7</accession>
<keyword evidence="8" id="KW-0539">Nucleus</keyword>